<dbReference type="InterPro" id="IPR036396">
    <property type="entry name" value="Cyt_P450_sf"/>
</dbReference>
<proteinExistence type="inferred from homology"/>
<dbReference type="GO" id="GO:0005506">
    <property type="term" value="F:iron ion binding"/>
    <property type="evidence" value="ECO:0007669"/>
    <property type="project" value="InterPro"/>
</dbReference>
<protein>
    <submittedName>
        <fullName evidence="6">Uncharacterized protein</fullName>
    </submittedName>
</protein>
<keyword evidence="3" id="KW-0349">Heme</keyword>
<evidence type="ECO:0000256" key="3">
    <source>
        <dbReference type="ARBA" id="ARBA00022617"/>
    </source>
</evidence>
<dbReference type="GO" id="GO:0004497">
    <property type="term" value="F:monooxygenase activity"/>
    <property type="evidence" value="ECO:0007669"/>
    <property type="project" value="InterPro"/>
</dbReference>
<sequence length="87" mass="9540">MRNVIDEIEAADKGGKLSDSISYKESTAHLPYTLAATKEAKRLHPSVGLLMERHIPPQGAEICGQYIPGGTIVSINQWILQHGPQVY</sequence>
<evidence type="ECO:0000256" key="5">
    <source>
        <dbReference type="ARBA" id="ARBA00023004"/>
    </source>
</evidence>
<dbReference type="InterPro" id="IPR050121">
    <property type="entry name" value="Cytochrome_P450_monoxygenase"/>
</dbReference>
<organism evidence="6 7">
    <name type="scientific">Fusarium torreyae</name>
    <dbReference type="NCBI Taxonomy" id="1237075"/>
    <lineage>
        <taxon>Eukaryota</taxon>
        <taxon>Fungi</taxon>
        <taxon>Dikarya</taxon>
        <taxon>Ascomycota</taxon>
        <taxon>Pezizomycotina</taxon>
        <taxon>Sordariomycetes</taxon>
        <taxon>Hypocreomycetidae</taxon>
        <taxon>Hypocreales</taxon>
        <taxon>Nectriaceae</taxon>
        <taxon>Fusarium</taxon>
    </lineage>
</organism>
<name>A0A9W8S8S5_9HYPO</name>
<evidence type="ECO:0000256" key="2">
    <source>
        <dbReference type="ARBA" id="ARBA00010617"/>
    </source>
</evidence>
<dbReference type="PANTHER" id="PTHR24305">
    <property type="entry name" value="CYTOCHROME P450"/>
    <property type="match status" value="1"/>
</dbReference>
<dbReference type="Gene3D" id="1.10.630.10">
    <property type="entry name" value="Cytochrome P450"/>
    <property type="match status" value="1"/>
</dbReference>
<comment type="similarity">
    <text evidence="2">Belongs to the cytochrome P450 family.</text>
</comment>
<comment type="caution">
    <text evidence="6">The sequence shown here is derived from an EMBL/GenBank/DDBJ whole genome shotgun (WGS) entry which is preliminary data.</text>
</comment>
<evidence type="ECO:0000256" key="4">
    <source>
        <dbReference type="ARBA" id="ARBA00022723"/>
    </source>
</evidence>
<dbReference type="OrthoDB" id="3934656at2759"/>
<evidence type="ECO:0000313" key="6">
    <source>
        <dbReference type="EMBL" id="KAJ4267013.1"/>
    </source>
</evidence>
<evidence type="ECO:0000256" key="1">
    <source>
        <dbReference type="ARBA" id="ARBA00001971"/>
    </source>
</evidence>
<dbReference type="PANTHER" id="PTHR24305:SF232">
    <property type="entry name" value="P450, PUTATIVE (EUROFUNG)-RELATED"/>
    <property type="match status" value="1"/>
</dbReference>
<dbReference type="EMBL" id="JAOQAZ010000004">
    <property type="protein sequence ID" value="KAJ4267013.1"/>
    <property type="molecule type" value="Genomic_DNA"/>
</dbReference>
<keyword evidence="5" id="KW-0408">Iron</keyword>
<evidence type="ECO:0000313" key="7">
    <source>
        <dbReference type="Proteomes" id="UP001152049"/>
    </source>
</evidence>
<gene>
    <name evidence="6" type="ORF">NW762_003111</name>
</gene>
<reference evidence="6" key="1">
    <citation type="submission" date="2022-09" db="EMBL/GenBank/DDBJ databases">
        <title>Fusarium specimens isolated from Avocado Roots.</title>
        <authorList>
            <person name="Stajich J."/>
            <person name="Roper C."/>
            <person name="Heimlech-Rivalta G."/>
        </authorList>
    </citation>
    <scope>NUCLEOTIDE SEQUENCE</scope>
    <source>
        <strain evidence="6">CF00136</strain>
    </source>
</reference>
<comment type="cofactor">
    <cofactor evidence="1">
        <name>heme</name>
        <dbReference type="ChEBI" id="CHEBI:30413"/>
    </cofactor>
</comment>
<dbReference type="GO" id="GO:0016705">
    <property type="term" value="F:oxidoreductase activity, acting on paired donors, with incorporation or reduction of molecular oxygen"/>
    <property type="evidence" value="ECO:0007669"/>
    <property type="project" value="InterPro"/>
</dbReference>
<dbReference type="AlphaFoldDB" id="A0A9W8S8S5"/>
<keyword evidence="4" id="KW-0479">Metal-binding</keyword>
<keyword evidence="7" id="KW-1185">Reference proteome</keyword>
<dbReference type="GO" id="GO:0020037">
    <property type="term" value="F:heme binding"/>
    <property type="evidence" value="ECO:0007669"/>
    <property type="project" value="InterPro"/>
</dbReference>
<dbReference type="SUPFAM" id="SSF48264">
    <property type="entry name" value="Cytochrome P450"/>
    <property type="match status" value="1"/>
</dbReference>
<dbReference type="Pfam" id="PF00067">
    <property type="entry name" value="p450"/>
    <property type="match status" value="1"/>
</dbReference>
<dbReference type="InterPro" id="IPR001128">
    <property type="entry name" value="Cyt_P450"/>
</dbReference>
<accession>A0A9W8S8S5</accession>
<dbReference type="Proteomes" id="UP001152049">
    <property type="component" value="Unassembled WGS sequence"/>
</dbReference>